<evidence type="ECO:0000259" key="1">
    <source>
        <dbReference type="SMART" id="SM00881"/>
    </source>
</evidence>
<dbReference type="InterPro" id="IPR003781">
    <property type="entry name" value="CoA-bd"/>
</dbReference>
<accession>A0A318LF32</accession>
<dbReference type="InterPro" id="IPR036291">
    <property type="entry name" value="NAD(P)-bd_dom_sf"/>
</dbReference>
<evidence type="ECO:0000313" key="3">
    <source>
        <dbReference type="Proteomes" id="UP000247892"/>
    </source>
</evidence>
<dbReference type="Gene3D" id="3.40.50.720">
    <property type="entry name" value="NAD(P)-binding Rossmann-like Domain"/>
    <property type="match status" value="1"/>
</dbReference>
<comment type="caution">
    <text evidence="2">The sequence shown here is derived from an EMBL/GenBank/DDBJ whole genome shotgun (WGS) entry which is preliminary data.</text>
</comment>
<dbReference type="PANTHER" id="PTHR33303:SF2">
    <property type="entry name" value="COA-BINDING DOMAIN-CONTAINING PROTEIN"/>
    <property type="match status" value="1"/>
</dbReference>
<evidence type="ECO:0000313" key="2">
    <source>
        <dbReference type="EMBL" id="PXY20550.1"/>
    </source>
</evidence>
<dbReference type="SUPFAM" id="SSF51735">
    <property type="entry name" value="NAD(P)-binding Rossmann-fold domains"/>
    <property type="match status" value="1"/>
</dbReference>
<dbReference type="AlphaFoldDB" id="A0A318LF32"/>
<organism evidence="2 3">
    <name type="scientific">Prauserella flavalba</name>
    <dbReference type="NCBI Taxonomy" id="1477506"/>
    <lineage>
        <taxon>Bacteria</taxon>
        <taxon>Bacillati</taxon>
        <taxon>Actinomycetota</taxon>
        <taxon>Actinomycetes</taxon>
        <taxon>Pseudonocardiales</taxon>
        <taxon>Pseudonocardiaceae</taxon>
        <taxon>Prauserella</taxon>
    </lineage>
</organism>
<dbReference type="GO" id="GO:0016874">
    <property type="term" value="F:ligase activity"/>
    <property type="evidence" value="ECO:0007669"/>
    <property type="project" value="UniProtKB-KW"/>
</dbReference>
<keyword evidence="2" id="KW-0436">Ligase</keyword>
<dbReference type="EMBL" id="MASU01000016">
    <property type="protein sequence ID" value="PXY20550.1"/>
    <property type="molecule type" value="Genomic_DNA"/>
</dbReference>
<reference evidence="2 3" key="1">
    <citation type="submission" date="2016-07" db="EMBL/GenBank/DDBJ databases">
        <title>Draft genome sequence of Prauserella sp. YIM 121212, isolated from alkaline soil.</title>
        <authorList>
            <person name="Ruckert C."/>
            <person name="Albersmeier A."/>
            <person name="Jiang C.-L."/>
            <person name="Jiang Y."/>
            <person name="Kalinowski J."/>
            <person name="Schneider O."/>
            <person name="Winkler A."/>
            <person name="Zotchev S.B."/>
        </authorList>
    </citation>
    <scope>NUCLEOTIDE SEQUENCE [LARGE SCALE GENOMIC DNA]</scope>
    <source>
        <strain evidence="2 3">YIM 121212</strain>
    </source>
</reference>
<dbReference type="Pfam" id="PF13380">
    <property type="entry name" value="CoA_binding_2"/>
    <property type="match status" value="1"/>
</dbReference>
<feature type="domain" description="CoA-binding" evidence="1">
    <location>
        <begin position="9"/>
        <end position="101"/>
    </location>
</feature>
<proteinExistence type="predicted"/>
<keyword evidence="3" id="KW-1185">Reference proteome</keyword>
<dbReference type="SMART" id="SM00881">
    <property type="entry name" value="CoA_binding"/>
    <property type="match status" value="1"/>
</dbReference>
<protein>
    <submittedName>
        <fullName evidence="2">Succinate--CoA ligase</fullName>
    </submittedName>
</protein>
<dbReference type="OrthoDB" id="9804695at2"/>
<gene>
    <name evidence="2" type="ORF">BA062_32505</name>
</gene>
<dbReference type="RefSeq" id="WP_110343064.1">
    <property type="nucleotide sequence ID" value="NZ_JBHVKT010000006.1"/>
</dbReference>
<sequence length="135" mass="14364">MADYAERVLAAANTIAVVGLSRNPSKAAHSVPASLQAAGFRIIPVHPEADELLGEKVYRSLKDIPEPVDLVDVFRPAPEAPGIAEQAVAIGAKALWLQQGIISTEARRIAETAGLDYVEDRCTAVVRAIGRITKP</sequence>
<dbReference type="Proteomes" id="UP000247892">
    <property type="component" value="Unassembled WGS sequence"/>
</dbReference>
<name>A0A318LF32_9PSEU</name>
<dbReference type="PANTHER" id="PTHR33303">
    <property type="entry name" value="CYTOPLASMIC PROTEIN-RELATED"/>
    <property type="match status" value="1"/>
</dbReference>